<sequence length="124" mass="14482">MPFFPSFRTVCRSKTETRWPMTSTFQYLRGTLDIDNAKTSIFHLSITQQNFDIFERIPELRRIKGTKKIQRKKRKKYPASDGTKVPAFWLPSNSFQSGIRKKKIAGDLFPLLTTFIQGSYVRCP</sequence>
<gene>
    <name evidence="1" type="ORF">NPIL_593801</name>
</gene>
<reference evidence="1" key="1">
    <citation type="submission" date="2020-08" db="EMBL/GenBank/DDBJ databases">
        <title>Multicomponent nature underlies the extraordinary mechanical properties of spider dragline silk.</title>
        <authorList>
            <person name="Kono N."/>
            <person name="Nakamura H."/>
            <person name="Mori M."/>
            <person name="Yoshida Y."/>
            <person name="Ohtoshi R."/>
            <person name="Malay A.D."/>
            <person name="Moran D.A.P."/>
            <person name="Tomita M."/>
            <person name="Numata K."/>
            <person name="Arakawa K."/>
        </authorList>
    </citation>
    <scope>NUCLEOTIDE SEQUENCE</scope>
</reference>
<name>A0A8X6NLB4_NEPPI</name>
<dbReference type="EMBL" id="BMAW01105688">
    <property type="protein sequence ID" value="GFT20460.1"/>
    <property type="molecule type" value="Genomic_DNA"/>
</dbReference>
<dbReference type="Proteomes" id="UP000887013">
    <property type="component" value="Unassembled WGS sequence"/>
</dbReference>
<comment type="caution">
    <text evidence="1">The sequence shown here is derived from an EMBL/GenBank/DDBJ whole genome shotgun (WGS) entry which is preliminary data.</text>
</comment>
<organism evidence="1 2">
    <name type="scientific">Nephila pilipes</name>
    <name type="common">Giant wood spider</name>
    <name type="synonym">Nephila maculata</name>
    <dbReference type="NCBI Taxonomy" id="299642"/>
    <lineage>
        <taxon>Eukaryota</taxon>
        <taxon>Metazoa</taxon>
        <taxon>Ecdysozoa</taxon>
        <taxon>Arthropoda</taxon>
        <taxon>Chelicerata</taxon>
        <taxon>Arachnida</taxon>
        <taxon>Araneae</taxon>
        <taxon>Araneomorphae</taxon>
        <taxon>Entelegynae</taxon>
        <taxon>Araneoidea</taxon>
        <taxon>Nephilidae</taxon>
        <taxon>Nephila</taxon>
    </lineage>
</organism>
<proteinExistence type="predicted"/>
<dbReference type="AlphaFoldDB" id="A0A8X6NLB4"/>
<keyword evidence="2" id="KW-1185">Reference proteome</keyword>
<protein>
    <submittedName>
        <fullName evidence="1">Uncharacterized protein</fullName>
    </submittedName>
</protein>
<evidence type="ECO:0000313" key="2">
    <source>
        <dbReference type="Proteomes" id="UP000887013"/>
    </source>
</evidence>
<dbReference type="OrthoDB" id="10499507at2759"/>
<accession>A0A8X6NLB4</accession>
<evidence type="ECO:0000313" key="1">
    <source>
        <dbReference type="EMBL" id="GFT20460.1"/>
    </source>
</evidence>